<dbReference type="PANTHER" id="PTHR10589">
    <property type="entry name" value="UBIQUITIN CARBOXYL-TERMINAL HYDROLASE"/>
    <property type="match status" value="1"/>
</dbReference>
<proteinExistence type="inferred from homology"/>
<dbReference type="GO" id="GO:0004843">
    <property type="term" value="F:cysteine-type deubiquitinase activity"/>
    <property type="evidence" value="ECO:0007669"/>
    <property type="project" value="UniProtKB-UniRule"/>
</dbReference>
<evidence type="ECO:0000256" key="8">
    <source>
        <dbReference type="RuleBase" id="RU361215"/>
    </source>
</evidence>
<evidence type="ECO:0000259" key="10">
    <source>
        <dbReference type="PROSITE" id="PS52048"/>
    </source>
</evidence>
<evidence type="ECO:0000256" key="1">
    <source>
        <dbReference type="ARBA" id="ARBA00000707"/>
    </source>
</evidence>
<dbReference type="PROSITE" id="PS52048">
    <property type="entry name" value="UCH_DOMAIN"/>
    <property type="match status" value="1"/>
</dbReference>
<dbReference type="PANTHER" id="PTHR10589:SF17">
    <property type="entry name" value="UBIQUITIN CARBOXYL-TERMINAL HYDROLASE"/>
    <property type="match status" value="1"/>
</dbReference>
<name>A0A0F7SJM2_PHARH</name>
<feature type="active site" description="Proton donor" evidence="7">
    <location>
        <position position="178"/>
    </location>
</feature>
<dbReference type="AlphaFoldDB" id="A0A0F7SJM2"/>
<dbReference type="GO" id="GO:0006511">
    <property type="term" value="P:ubiquitin-dependent protein catabolic process"/>
    <property type="evidence" value="ECO:0007669"/>
    <property type="project" value="UniProtKB-UniRule"/>
</dbReference>
<keyword evidence="3 7" id="KW-0645">Protease</keyword>
<dbReference type="InterPro" id="IPR038765">
    <property type="entry name" value="Papain-like_cys_pep_sf"/>
</dbReference>
<dbReference type="Pfam" id="PF01088">
    <property type="entry name" value="Peptidase_C12"/>
    <property type="match status" value="1"/>
</dbReference>
<dbReference type="GO" id="GO:0005737">
    <property type="term" value="C:cytoplasm"/>
    <property type="evidence" value="ECO:0007669"/>
    <property type="project" value="TreeGrafter"/>
</dbReference>
<dbReference type="CDD" id="cd09616">
    <property type="entry name" value="Peptidase_C12_UCH_L1_L3"/>
    <property type="match status" value="1"/>
</dbReference>
<protein>
    <recommendedName>
        <fullName evidence="8">Ubiquitin carboxyl-terminal hydrolase</fullName>
        <ecNumber evidence="8">3.4.19.12</ecNumber>
    </recommendedName>
</protein>
<comment type="catalytic activity">
    <reaction evidence="1 7 8">
        <text>Thiol-dependent hydrolysis of ester, thioester, amide, peptide and isopeptide bonds formed by the C-terminal Gly of ubiquitin (a 76-residue protein attached to proteins as an intracellular targeting signal).</text>
        <dbReference type="EC" id="3.4.19.12"/>
    </reaction>
</comment>
<evidence type="ECO:0000256" key="6">
    <source>
        <dbReference type="ARBA" id="ARBA00022807"/>
    </source>
</evidence>
<feature type="site" description="Important for enzyme activity" evidence="7">
    <location>
        <position position="198"/>
    </location>
</feature>
<evidence type="ECO:0000256" key="9">
    <source>
        <dbReference type="SAM" id="MobiDB-lite"/>
    </source>
</evidence>
<keyword evidence="4 7" id="KW-0833">Ubl conjugation pathway</keyword>
<keyword evidence="6 7" id="KW-0788">Thiol protease</keyword>
<dbReference type="Gene3D" id="3.40.532.10">
    <property type="entry name" value="Peptidase C12, ubiquitin carboxyl-terminal hydrolase"/>
    <property type="match status" value="1"/>
</dbReference>
<evidence type="ECO:0000256" key="4">
    <source>
        <dbReference type="ARBA" id="ARBA00022786"/>
    </source>
</evidence>
<evidence type="ECO:0000256" key="5">
    <source>
        <dbReference type="ARBA" id="ARBA00022801"/>
    </source>
</evidence>
<dbReference type="InterPro" id="IPR036959">
    <property type="entry name" value="Peptidase_C12_UCH_sf"/>
</dbReference>
<feature type="site" description="Transition state stabilizer" evidence="7">
    <location>
        <position position="100"/>
    </location>
</feature>
<comment type="similarity">
    <text evidence="2 7 8">Belongs to the peptidase C12 family.</text>
</comment>
<reference evidence="11" key="1">
    <citation type="submission" date="2014-08" db="EMBL/GenBank/DDBJ databases">
        <authorList>
            <person name="Sharma Rahul"/>
            <person name="Thines Marco"/>
        </authorList>
    </citation>
    <scope>NUCLEOTIDE SEQUENCE</scope>
</reference>
<accession>A0A0F7SJM2</accession>
<dbReference type="FunFam" id="3.40.532.10:FF:000006">
    <property type="entry name" value="Ubiquitin carboxyl-terminal hydrolase"/>
    <property type="match status" value="1"/>
</dbReference>
<dbReference type="SUPFAM" id="SSF54001">
    <property type="entry name" value="Cysteine proteinases"/>
    <property type="match status" value="1"/>
</dbReference>
<keyword evidence="5 7" id="KW-0378">Hydrolase</keyword>
<dbReference type="InterPro" id="IPR001578">
    <property type="entry name" value="Peptidase_C12_UCH"/>
</dbReference>
<evidence type="ECO:0000256" key="7">
    <source>
        <dbReference type="PROSITE-ProRule" id="PRU01393"/>
    </source>
</evidence>
<evidence type="ECO:0000256" key="2">
    <source>
        <dbReference type="ARBA" id="ARBA00009326"/>
    </source>
</evidence>
<feature type="region of interest" description="Disordered" evidence="9">
    <location>
        <begin position="69"/>
        <end position="88"/>
    </location>
</feature>
<dbReference type="EMBL" id="LN483345">
    <property type="protein sequence ID" value="CDZ98650.1"/>
    <property type="molecule type" value="Genomic_DNA"/>
</dbReference>
<organism evidence="11">
    <name type="scientific">Phaffia rhodozyma</name>
    <name type="common">Yeast</name>
    <name type="synonym">Xanthophyllomyces dendrorhous</name>
    <dbReference type="NCBI Taxonomy" id="264483"/>
    <lineage>
        <taxon>Eukaryota</taxon>
        <taxon>Fungi</taxon>
        <taxon>Dikarya</taxon>
        <taxon>Basidiomycota</taxon>
        <taxon>Agaricomycotina</taxon>
        <taxon>Tremellomycetes</taxon>
        <taxon>Cystofilobasidiales</taxon>
        <taxon>Mrakiaceae</taxon>
        <taxon>Phaffia</taxon>
    </lineage>
</organism>
<evidence type="ECO:0000256" key="3">
    <source>
        <dbReference type="ARBA" id="ARBA00022670"/>
    </source>
</evidence>
<dbReference type="PRINTS" id="PR00707">
    <property type="entry name" value="UBCTHYDRLASE"/>
</dbReference>
<feature type="active site" description="Nucleophile" evidence="7">
    <location>
        <position position="106"/>
    </location>
</feature>
<sequence length="247" mass="26743">MSVPASSTPKWVPIESNPDVFTAYAQSLSFPTEAYRFYDIFGLDPDLLSMVPQPVKAVLLLFPTGKEQDGKSERLEAEGKVWPAGKEESERPGGVLWIPQTIGNACGTMGLLHGLANAGVDLPRDSPLGAFFALSRTLPPTERTALLASSTLLERAHSVASGTGQTILREEDNDTNLHFTCFVQARAQDGRAHLIELDGRRKGPIDHGVSTDLLTDSAKLVETFFMSTYPDSNTYSLMALGPASDDF</sequence>
<dbReference type="EC" id="3.4.19.12" evidence="8"/>
<feature type="domain" description="UCH catalytic" evidence="10">
    <location>
        <begin position="10"/>
        <end position="242"/>
    </location>
</feature>
<dbReference type="GO" id="GO:0016579">
    <property type="term" value="P:protein deubiquitination"/>
    <property type="evidence" value="ECO:0007669"/>
    <property type="project" value="TreeGrafter"/>
</dbReference>
<evidence type="ECO:0000313" key="11">
    <source>
        <dbReference type="EMBL" id="CDZ98650.1"/>
    </source>
</evidence>